<evidence type="ECO:0000256" key="6">
    <source>
        <dbReference type="ARBA" id="ARBA00048233"/>
    </source>
</evidence>
<evidence type="ECO:0000256" key="3">
    <source>
        <dbReference type="ARBA" id="ARBA00022723"/>
    </source>
</evidence>
<keyword evidence="3" id="KW-0479">Metal-binding</keyword>
<dbReference type="AlphaFoldDB" id="A0A395M7P6"/>
<dbReference type="PANTHER" id="PTHR11474:SF76">
    <property type="entry name" value="SHKT DOMAIN-CONTAINING PROTEIN"/>
    <property type="match status" value="1"/>
</dbReference>
<dbReference type="EC" id="1.14.18.1" evidence="2"/>
<dbReference type="PROSITE" id="PS00498">
    <property type="entry name" value="TYROSINASE_2"/>
    <property type="match status" value="1"/>
</dbReference>
<dbReference type="PRINTS" id="PR00092">
    <property type="entry name" value="TYROSINASE"/>
</dbReference>
<organism evidence="10 11">
    <name type="scientific">Fusarium flagelliforme</name>
    <dbReference type="NCBI Taxonomy" id="2675880"/>
    <lineage>
        <taxon>Eukaryota</taxon>
        <taxon>Fungi</taxon>
        <taxon>Dikarya</taxon>
        <taxon>Ascomycota</taxon>
        <taxon>Pezizomycotina</taxon>
        <taxon>Sordariomycetes</taxon>
        <taxon>Hypocreomycetidae</taxon>
        <taxon>Hypocreales</taxon>
        <taxon>Nectriaceae</taxon>
        <taxon>Fusarium</taxon>
        <taxon>Fusarium incarnatum-equiseti species complex</taxon>
    </lineage>
</organism>
<name>A0A395M7P6_9HYPO</name>
<protein>
    <recommendedName>
        <fullName evidence="2">tyrosinase</fullName>
        <ecNumber evidence="2">1.14.18.1</ecNumber>
    </recommendedName>
</protein>
<evidence type="ECO:0000259" key="8">
    <source>
        <dbReference type="PROSITE" id="PS00497"/>
    </source>
</evidence>
<accession>A0A395M7P6</accession>
<gene>
    <name evidence="10" type="ORF">FIE12Z_11878</name>
</gene>
<dbReference type="GO" id="GO:0042438">
    <property type="term" value="P:melanin biosynthetic process"/>
    <property type="evidence" value="ECO:0007669"/>
    <property type="project" value="UniProtKB-KW"/>
</dbReference>
<keyword evidence="11" id="KW-1185">Reference proteome</keyword>
<comment type="catalytic activity">
    <reaction evidence="7">
        <text>L-tyrosine + O2 = L-dopaquinone + H2O</text>
        <dbReference type="Rhea" id="RHEA:18117"/>
        <dbReference type="ChEBI" id="CHEBI:15377"/>
        <dbReference type="ChEBI" id="CHEBI:15379"/>
        <dbReference type="ChEBI" id="CHEBI:57924"/>
        <dbReference type="ChEBI" id="CHEBI:58315"/>
        <dbReference type="EC" id="1.14.18.1"/>
    </reaction>
</comment>
<evidence type="ECO:0000256" key="4">
    <source>
        <dbReference type="ARBA" id="ARBA00023008"/>
    </source>
</evidence>
<comment type="caution">
    <text evidence="10">The sequence shown here is derived from an EMBL/GenBank/DDBJ whole genome shotgun (WGS) entry which is preliminary data.</text>
</comment>
<dbReference type="SUPFAM" id="SSF48056">
    <property type="entry name" value="Di-copper centre-containing domain"/>
    <property type="match status" value="1"/>
</dbReference>
<dbReference type="Proteomes" id="UP000265631">
    <property type="component" value="Unassembled WGS sequence"/>
</dbReference>
<feature type="domain" description="Tyrosinase copper-binding" evidence="9">
    <location>
        <begin position="314"/>
        <end position="325"/>
    </location>
</feature>
<comment type="similarity">
    <text evidence="1">Belongs to the tyrosinase family.</text>
</comment>
<reference evidence="10 11" key="1">
    <citation type="journal article" date="2018" name="PLoS Pathog.">
        <title>Evolution of structural diversity of trichothecenes, a family of toxins produced by plant pathogenic and entomopathogenic fungi.</title>
        <authorList>
            <person name="Proctor R.H."/>
            <person name="McCormick S.P."/>
            <person name="Kim H.S."/>
            <person name="Cardoza R.E."/>
            <person name="Stanley A.M."/>
            <person name="Lindo L."/>
            <person name="Kelly A."/>
            <person name="Brown D.W."/>
            <person name="Lee T."/>
            <person name="Vaughan M.M."/>
            <person name="Alexander N.J."/>
            <person name="Busman M."/>
            <person name="Gutierrez S."/>
        </authorList>
    </citation>
    <scope>NUCLEOTIDE SEQUENCE [LARGE SCALE GENOMIC DNA]</scope>
    <source>
        <strain evidence="10 11">NRRL 13405</strain>
    </source>
</reference>
<keyword evidence="4" id="KW-0186">Copper</keyword>
<dbReference type="PROSITE" id="PS00497">
    <property type="entry name" value="TYROSINASE_1"/>
    <property type="match status" value="1"/>
</dbReference>
<dbReference type="Pfam" id="PF00264">
    <property type="entry name" value="Tyrosinase"/>
    <property type="match status" value="1"/>
</dbReference>
<feature type="domain" description="Tyrosinase copper-binding" evidence="8">
    <location>
        <begin position="71"/>
        <end position="88"/>
    </location>
</feature>
<dbReference type="InterPro" id="IPR050316">
    <property type="entry name" value="Tyrosinase/Hemocyanin"/>
</dbReference>
<dbReference type="GO" id="GO:0046872">
    <property type="term" value="F:metal ion binding"/>
    <property type="evidence" value="ECO:0007669"/>
    <property type="project" value="UniProtKB-KW"/>
</dbReference>
<keyword evidence="5" id="KW-0470">Melanin biosynthesis</keyword>
<dbReference type="EMBL" id="PXXK01000494">
    <property type="protein sequence ID" value="RFN43884.1"/>
    <property type="molecule type" value="Genomic_DNA"/>
</dbReference>
<evidence type="ECO:0000256" key="5">
    <source>
        <dbReference type="ARBA" id="ARBA00023101"/>
    </source>
</evidence>
<dbReference type="InterPro" id="IPR008922">
    <property type="entry name" value="Di-copper_centre_dom_sf"/>
</dbReference>
<dbReference type="GO" id="GO:0004503">
    <property type="term" value="F:tyrosinase activity"/>
    <property type="evidence" value="ECO:0007669"/>
    <property type="project" value="UniProtKB-EC"/>
</dbReference>
<evidence type="ECO:0000256" key="7">
    <source>
        <dbReference type="ARBA" id="ARBA00048881"/>
    </source>
</evidence>
<sequence>MRVRRSLQELVSLYDKGDRTQLENLVRAFRKIQALPSTHQDSFFVIAGYHGEPFVKEDPSNPDWWGGYCQHQTVLFPTWHRAYLHRLENALRNALPEATDLALPFWDECASHGTDENPIPWFVTAHELPFPVDGKTDNPLFSYTLQQGLTDEHTTTDTNRYTKPEGYQTVRYPLSGLVGNPKDKSETEAHNANYRDDADNIRILNSNVKQWMDGTVQIKPDGDPNTSIPDTFSVFSRYQICLEAPNYTVFSNKASMAQYIVEHGGEPHYGVALEEPHNAIHLALGGFYQKGVYNASPIRGANGDMGENETAAFDPIFYLHHASVDYTFWQWQLRHDCTAAGSLTVEVGKDGTKSLGDPTFPAGTPLDMNSPLDPFKQPSGDFYTSKDVTDIKELGYSYGPGSLDVANAPGRYVPPKEPLAGIARVHNVRRSDYAGSFVIRTHVEMADGSTVEVGREAVLSRWNVGACRNCQDHLDENSFIAIDNKTMETLKDGLDDKEKIKFHVQIQSREVGGDQLREPVREPVVGFL</sequence>
<evidence type="ECO:0000259" key="9">
    <source>
        <dbReference type="PROSITE" id="PS00498"/>
    </source>
</evidence>
<dbReference type="Gene3D" id="1.10.1280.10">
    <property type="entry name" value="Di-copper center containing domain from catechol oxidase"/>
    <property type="match status" value="1"/>
</dbReference>
<evidence type="ECO:0000313" key="11">
    <source>
        <dbReference type="Proteomes" id="UP000265631"/>
    </source>
</evidence>
<proteinExistence type="inferred from homology"/>
<comment type="catalytic activity">
    <reaction evidence="6">
        <text>2 L-dopa + O2 = 2 L-dopaquinone + 2 H2O</text>
        <dbReference type="Rhea" id="RHEA:34287"/>
        <dbReference type="ChEBI" id="CHEBI:15377"/>
        <dbReference type="ChEBI" id="CHEBI:15379"/>
        <dbReference type="ChEBI" id="CHEBI:57504"/>
        <dbReference type="ChEBI" id="CHEBI:57924"/>
        <dbReference type="EC" id="1.14.18.1"/>
    </reaction>
</comment>
<dbReference type="InterPro" id="IPR002227">
    <property type="entry name" value="Tyrosinase_Cu-bd"/>
</dbReference>
<evidence type="ECO:0000256" key="1">
    <source>
        <dbReference type="ARBA" id="ARBA00009928"/>
    </source>
</evidence>
<evidence type="ECO:0000256" key="2">
    <source>
        <dbReference type="ARBA" id="ARBA00011906"/>
    </source>
</evidence>
<dbReference type="PANTHER" id="PTHR11474">
    <property type="entry name" value="TYROSINASE FAMILY MEMBER"/>
    <property type="match status" value="1"/>
</dbReference>
<dbReference type="STRING" id="2594813.A0A395M7P6"/>
<evidence type="ECO:0000313" key="10">
    <source>
        <dbReference type="EMBL" id="RFN43884.1"/>
    </source>
</evidence>